<proteinExistence type="predicted"/>
<dbReference type="Pfam" id="PF13478">
    <property type="entry name" value="XdhC_C"/>
    <property type="match status" value="1"/>
</dbReference>
<feature type="domain" description="XdhC- CoxI" evidence="1">
    <location>
        <begin position="35"/>
        <end position="98"/>
    </location>
</feature>
<dbReference type="Proteomes" id="UP000186323">
    <property type="component" value="Chromosome I"/>
</dbReference>
<dbReference type="InterPro" id="IPR027051">
    <property type="entry name" value="XdhC_Rossmann_dom"/>
</dbReference>
<evidence type="ECO:0000313" key="3">
    <source>
        <dbReference type="EMBL" id="SFV73437.1"/>
    </source>
</evidence>
<reference evidence="4" key="1">
    <citation type="submission" date="2016-10" db="EMBL/GenBank/DDBJ databases">
        <authorList>
            <person name="Wegmann U."/>
        </authorList>
    </citation>
    <scope>NUCLEOTIDE SEQUENCE [LARGE SCALE GENOMIC DNA]</scope>
</reference>
<feature type="domain" description="XdhC Rossmann" evidence="2">
    <location>
        <begin position="214"/>
        <end position="357"/>
    </location>
</feature>
<accession>A0A1K1LFF5</accession>
<evidence type="ECO:0000259" key="2">
    <source>
        <dbReference type="Pfam" id="PF13478"/>
    </source>
</evidence>
<evidence type="ECO:0000313" key="4">
    <source>
        <dbReference type="Proteomes" id="UP000186323"/>
    </source>
</evidence>
<dbReference type="RefSeq" id="WP_083575335.1">
    <property type="nucleotide sequence ID" value="NZ_CALUWT010000005.1"/>
</dbReference>
<name>A0A1K1LFF5_9BACT</name>
<sequence>MDRMPKAPASPVLVSAPVDGLGVPLNLEARAARLLDEGQAVVLLTVVEREGSAPRAAGTRALLTAAGLEGTVGGGLLEARAVEAANVCLREGRSARVRCDLTGLGPDSDMICGGSMDLLCEYLAPAQAPLFRAADAALKAGLTGIWLLDVSRADAPVRDLYLDALPEGQPLVAGLHAGAEAVRPLLAGRKGRPGLVREGLVERYVEALDAPPVLLLCGGGHVSLETARLAHAAGFVVDVVDDRAEFADPRRFPMARRCLALPAFADLAARCGIGRHHYVAIMTRGHSFDREVLAQALETEAFYIGMIGSSSKKASVYRALRAQGVSDAALARVCCPIGLGIGADTPQQIAVSVVAELMAARAGTLGALRAAR</sequence>
<dbReference type="KEGG" id="dpg:DESPIGER_1600"/>
<evidence type="ECO:0000259" key="1">
    <source>
        <dbReference type="Pfam" id="PF02625"/>
    </source>
</evidence>
<dbReference type="Pfam" id="PF02625">
    <property type="entry name" value="XdhC_CoxI"/>
    <property type="match status" value="1"/>
</dbReference>
<dbReference type="OrthoDB" id="9815497at2"/>
<dbReference type="PANTHER" id="PTHR30388">
    <property type="entry name" value="ALDEHYDE OXIDOREDUCTASE MOLYBDENUM COFACTOR ASSEMBLY PROTEIN"/>
    <property type="match status" value="1"/>
</dbReference>
<gene>
    <name evidence="3" type="ORF">DESPIGER_1600</name>
</gene>
<organism evidence="3 4">
    <name type="scientific">Desulfovibrio piger</name>
    <dbReference type="NCBI Taxonomy" id="901"/>
    <lineage>
        <taxon>Bacteria</taxon>
        <taxon>Pseudomonadati</taxon>
        <taxon>Thermodesulfobacteriota</taxon>
        <taxon>Desulfovibrionia</taxon>
        <taxon>Desulfovibrionales</taxon>
        <taxon>Desulfovibrionaceae</taxon>
        <taxon>Desulfovibrio</taxon>
    </lineage>
</organism>
<dbReference type="InterPro" id="IPR052698">
    <property type="entry name" value="MoCofactor_Util/Proc"/>
</dbReference>
<dbReference type="PANTHER" id="PTHR30388:SF6">
    <property type="entry name" value="XANTHINE DEHYDROGENASE SUBUNIT A-RELATED"/>
    <property type="match status" value="1"/>
</dbReference>
<protein>
    <submittedName>
        <fullName evidence="3">Xanthine and CO dehydrogenases maturation factor, XdhC/CoxF family</fullName>
    </submittedName>
</protein>
<keyword evidence="4" id="KW-1185">Reference proteome</keyword>
<dbReference type="InterPro" id="IPR003777">
    <property type="entry name" value="XdhC_CoxI"/>
</dbReference>
<dbReference type="Gene3D" id="3.40.50.720">
    <property type="entry name" value="NAD(P)-binding Rossmann-like Domain"/>
    <property type="match status" value="1"/>
</dbReference>
<dbReference type="AlphaFoldDB" id="A0A1K1LFF5"/>
<dbReference type="EMBL" id="LT630450">
    <property type="protein sequence ID" value="SFV73437.1"/>
    <property type="molecule type" value="Genomic_DNA"/>
</dbReference>